<feature type="chain" id="PRO_5030163586" evidence="2">
    <location>
        <begin position="21"/>
        <end position="342"/>
    </location>
</feature>
<feature type="signal peptide" evidence="2">
    <location>
        <begin position="1"/>
        <end position="20"/>
    </location>
</feature>
<name>A0A7G8YMW1_9PSED</name>
<evidence type="ECO:0000256" key="2">
    <source>
        <dbReference type="SAM" id="SignalP"/>
    </source>
</evidence>
<dbReference type="InterPro" id="IPR006059">
    <property type="entry name" value="SBP"/>
</dbReference>
<dbReference type="Pfam" id="PF13416">
    <property type="entry name" value="SBP_bac_8"/>
    <property type="match status" value="1"/>
</dbReference>
<protein>
    <submittedName>
        <fullName evidence="3">ABC transporter substrate-binding protein</fullName>
    </submittedName>
</protein>
<dbReference type="PANTHER" id="PTHR30222">
    <property type="entry name" value="SPERMIDINE/PUTRESCINE-BINDING PERIPLASMIC PROTEIN"/>
    <property type="match status" value="1"/>
</dbReference>
<dbReference type="Gene3D" id="3.40.190.10">
    <property type="entry name" value="Periplasmic binding protein-like II"/>
    <property type="match status" value="2"/>
</dbReference>
<accession>A0A7G8YMW1</accession>
<dbReference type="EMBL" id="CP060201">
    <property type="protein sequence ID" value="QNH77010.1"/>
    <property type="molecule type" value="Genomic_DNA"/>
</dbReference>
<sequence>MFKNVIASLALATLCTYAQADALTVVSVGGINKQSQQEAFYTPFEMQHSVAVRAAQYNGEIGMIKAQVDTRSVTWDVVEVDHAELQRGCEEGLFERLPAIPGVRKEDFVEDGISECGVGIFIWSTALAYDPKALSKAPKEWADLWDLESFPGKRALRKGAKLTLEIALMADGVPRDQVYQVLRQPGGVDRAFRKLDQIKTQIQWWESGAQPMQWLAAGDVSMTSVYISRAISAQKEGYDFPLVWNGSLYDMDSWAIVKGSRNQEAALKFIAFASLPQQQKIFAEKMFNGPTHKQTLELIAAETRNSFPTSEQNMAQALKVDSDFWIDHGTELEERFNAWAAR</sequence>
<reference evidence="4" key="1">
    <citation type="journal article" date="2020" name="Microbiol. Resour. Announc.">
        <title>Complete genome sequences of four natural Pseudomonas isolates that catabolize a wide range of aromatic compounds relevant to lignin valorization.</title>
        <authorList>
            <person name="Hatmaker E.A."/>
            <person name="Presley G."/>
            <person name="Cannon O."/>
            <person name="Guss A.M."/>
            <person name="Elkins J.G."/>
        </authorList>
    </citation>
    <scope>NUCLEOTIDE SEQUENCE [LARGE SCALE GENOMIC DNA]</scope>
    <source>
        <strain evidence="4">H1F5C</strain>
    </source>
</reference>
<proteinExistence type="predicted"/>
<keyword evidence="1 2" id="KW-0732">Signal</keyword>
<organism evidence="3 4">
    <name type="scientific">Pseudomonas protegens</name>
    <dbReference type="NCBI Taxonomy" id="380021"/>
    <lineage>
        <taxon>Bacteria</taxon>
        <taxon>Pseudomonadati</taxon>
        <taxon>Pseudomonadota</taxon>
        <taxon>Gammaproteobacteria</taxon>
        <taxon>Pseudomonadales</taxon>
        <taxon>Pseudomonadaceae</taxon>
        <taxon>Pseudomonas</taxon>
    </lineage>
</organism>
<evidence type="ECO:0000313" key="3">
    <source>
        <dbReference type="EMBL" id="QNH77010.1"/>
    </source>
</evidence>
<dbReference type="AlphaFoldDB" id="A0A7G8YMW1"/>
<dbReference type="CDD" id="cd13589">
    <property type="entry name" value="PBP2_polyamine_RpCGA009"/>
    <property type="match status" value="1"/>
</dbReference>
<dbReference type="SUPFAM" id="SSF53850">
    <property type="entry name" value="Periplasmic binding protein-like II"/>
    <property type="match status" value="1"/>
</dbReference>
<evidence type="ECO:0000256" key="1">
    <source>
        <dbReference type="ARBA" id="ARBA00022729"/>
    </source>
</evidence>
<dbReference type="Proteomes" id="UP000515277">
    <property type="component" value="Chromosome"/>
</dbReference>
<dbReference type="RefSeq" id="WP_047304958.1">
    <property type="nucleotide sequence ID" value="NZ_CP060201.1"/>
</dbReference>
<evidence type="ECO:0000313" key="4">
    <source>
        <dbReference type="Proteomes" id="UP000515277"/>
    </source>
</evidence>
<gene>
    <name evidence="3" type="ORF">GGI48_27725</name>
</gene>
<dbReference type="PANTHER" id="PTHR30222:SF2">
    <property type="entry name" value="ABC TRANSPORTER SUBSTRATE-BINDING PROTEIN"/>
    <property type="match status" value="1"/>
</dbReference>